<name>A0A6J7HVF0_9ZZZZ</name>
<proteinExistence type="predicted"/>
<sequence>MKLTAEVVEPIPKKIKPIAQKSGPRPGRNPELIGELVSGV</sequence>
<dbReference type="AlphaFoldDB" id="A0A6J7HVF0"/>
<gene>
    <name evidence="2" type="ORF">UFOPK3605_01618</name>
</gene>
<dbReference type="EMBL" id="CAFBMM010000142">
    <property type="protein sequence ID" value="CAB4920249.1"/>
    <property type="molecule type" value="Genomic_DNA"/>
</dbReference>
<evidence type="ECO:0000256" key="1">
    <source>
        <dbReference type="SAM" id="MobiDB-lite"/>
    </source>
</evidence>
<accession>A0A6J7HVF0</accession>
<protein>
    <submittedName>
        <fullName evidence="2">Unannotated protein</fullName>
    </submittedName>
</protein>
<feature type="region of interest" description="Disordered" evidence="1">
    <location>
        <begin position="17"/>
        <end position="40"/>
    </location>
</feature>
<organism evidence="2">
    <name type="scientific">freshwater metagenome</name>
    <dbReference type="NCBI Taxonomy" id="449393"/>
    <lineage>
        <taxon>unclassified sequences</taxon>
        <taxon>metagenomes</taxon>
        <taxon>ecological metagenomes</taxon>
    </lineage>
</organism>
<evidence type="ECO:0000313" key="2">
    <source>
        <dbReference type="EMBL" id="CAB4920249.1"/>
    </source>
</evidence>
<reference evidence="2" key="1">
    <citation type="submission" date="2020-05" db="EMBL/GenBank/DDBJ databases">
        <authorList>
            <person name="Chiriac C."/>
            <person name="Salcher M."/>
            <person name="Ghai R."/>
            <person name="Kavagutti S V."/>
        </authorList>
    </citation>
    <scope>NUCLEOTIDE SEQUENCE</scope>
</reference>